<dbReference type="Proteomes" id="UP000694545">
    <property type="component" value="Unplaced"/>
</dbReference>
<organism evidence="2 3">
    <name type="scientific">Varanus komodoensis</name>
    <name type="common">Komodo dragon</name>
    <dbReference type="NCBI Taxonomy" id="61221"/>
    <lineage>
        <taxon>Eukaryota</taxon>
        <taxon>Metazoa</taxon>
        <taxon>Chordata</taxon>
        <taxon>Craniata</taxon>
        <taxon>Vertebrata</taxon>
        <taxon>Euteleostomi</taxon>
        <taxon>Lepidosauria</taxon>
        <taxon>Squamata</taxon>
        <taxon>Bifurcata</taxon>
        <taxon>Unidentata</taxon>
        <taxon>Episquamata</taxon>
        <taxon>Toxicofera</taxon>
        <taxon>Anguimorpha</taxon>
        <taxon>Paleoanguimorpha</taxon>
        <taxon>Varanoidea</taxon>
        <taxon>Varanidae</taxon>
        <taxon>Varanus</taxon>
    </lineage>
</organism>
<protein>
    <submittedName>
        <fullName evidence="2">Uncharacterized protein</fullName>
    </submittedName>
</protein>
<dbReference type="Ensembl" id="ENSVKKT00000000518.1">
    <property type="protein sequence ID" value="ENSVKKP00000000497.1"/>
    <property type="gene ID" value="ENSVKKG00000000446.1"/>
</dbReference>
<proteinExistence type="predicted"/>
<dbReference type="AlphaFoldDB" id="A0A8D2IV46"/>
<feature type="region of interest" description="Disordered" evidence="1">
    <location>
        <begin position="20"/>
        <end position="44"/>
    </location>
</feature>
<evidence type="ECO:0000313" key="2">
    <source>
        <dbReference type="Ensembl" id="ENSVKKP00000000497.1"/>
    </source>
</evidence>
<keyword evidence="3" id="KW-1185">Reference proteome</keyword>
<dbReference type="OMA" id="WCMARSA"/>
<evidence type="ECO:0000313" key="3">
    <source>
        <dbReference type="Proteomes" id="UP000694545"/>
    </source>
</evidence>
<reference evidence="2" key="2">
    <citation type="submission" date="2025-09" db="UniProtKB">
        <authorList>
            <consortium name="Ensembl"/>
        </authorList>
    </citation>
    <scope>IDENTIFICATION</scope>
</reference>
<evidence type="ECO:0000256" key="1">
    <source>
        <dbReference type="SAM" id="MobiDB-lite"/>
    </source>
</evidence>
<accession>A0A8D2IV46</accession>
<sequence>MPAAKPLTCHCKATLHFSTASPHSPQAGTTVATTMAAGSPGGGSWPPTSRALSSWFSPLWVRSCFRRLEDTTKALPQRPHLKGRSLARSAKLLPHSPHWWGRCPECTSRWRLRSQEATKLLSHCAHLWGRSPVWMRWCMARSAGWRKALPWWARWCRRKLEGSLNMRPHCGQRKGFSPEWVRWWLWKEESWVKPLPHRLQR</sequence>
<name>A0A8D2IV46_VARKO</name>
<reference evidence="2" key="1">
    <citation type="submission" date="2025-08" db="UniProtKB">
        <authorList>
            <consortium name="Ensembl"/>
        </authorList>
    </citation>
    <scope>IDENTIFICATION</scope>
</reference>
<feature type="compositionally biased region" description="Low complexity" evidence="1">
    <location>
        <begin position="27"/>
        <end position="38"/>
    </location>
</feature>